<feature type="region of interest" description="Disordered" evidence="1">
    <location>
        <begin position="19"/>
        <end position="56"/>
    </location>
</feature>
<gene>
    <name evidence="2" type="ORF">F5878DRAFT_399272</name>
</gene>
<feature type="compositionally biased region" description="Polar residues" evidence="1">
    <location>
        <begin position="155"/>
        <end position="179"/>
    </location>
</feature>
<evidence type="ECO:0000256" key="1">
    <source>
        <dbReference type="SAM" id="MobiDB-lite"/>
    </source>
</evidence>
<dbReference type="EMBL" id="MU806663">
    <property type="protein sequence ID" value="KAJ3833615.1"/>
    <property type="molecule type" value="Genomic_DNA"/>
</dbReference>
<dbReference type="Proteomes" id="UP001163846">
    <property type="component" value="Unassembled WGS sequence"/>
</dbReference>
<evidence type="ECO:0000313" key="2">
    <source>
        <dbReference type="EMBL" id="KAJ3833615.1"/>
    </source>
</evidence>
<comment type="caution">
    <text evidence="2">The sequence shown here is derived from an EMBL/GenBank/DDBJ whole genome shotgun (WGS) entry which is preliminary data.</text>
</comment>
<feature type="compositionally biased region" description="Low complexity" evidence="1">
    <location>
        <begin position="142"/>
        <end position="154"/>
    </location>
</feature>
<feature type="compositionally biased region" description="Basic and acidic residues" evidence="1">
    <location>
        <begin position="36"/>
        <end position="56"/>
    </location>
</feature>
<accession>A0AA38NZP4</accession>
<evidence type="ECO:0000313" key="3">
    <source>
        <dbReference type="Proteomes" id="UP001163846"/>
    </source>
</evidence>
<proteinExistence type="predicted"/>
<dbReference type="AlphaFoldDB" id="A0AA38NZP4"/>
<feature type="compositionally biased region" description="Polar residues" evidence="1">
    <location>
        <begin position="186"/>
        <end position="205"/>
    </location>
</feature>
<organism evidence="2 3">
    <name type="scientific">Lentinula raphanica</name>
    <dbReference type="NCBI Taxonomy" id="153919"/>
    <lineage>
        <taxon>Eukaryota</taxon>
        <taxon>Fungi</taxon>
        <taxon>Dikarya</taxon>
        <taxon>Basidiomycota</taxon>
        <taxon>Agaricomycotina</taxon>
        <taxon>Agaricomycetes</taxon>
        <taxon>Agaricomycetidae</taxon>
        <taxon>Agaricales</taxon>
        <taxon>Marasmiineae</taxon>
        <taxon>Omphalotaceae</taxon>
        <taxon>Lentinula</taxon>
    </lineage>
</organism>
<protein>
    <submittedName>
        <fullName evidence="2">Uncharacterized protein</fullName>
    </submittedName>
</protein>
<name>A0AA38NZP4_9AGAR</name>
<keyword evidence="3" id="KW-1185">Reference proteome</keyword>
<feature type="region of interest" description="Disordered" evidence="1">
    <location>
        <begin position="142"/>
        <end position="236"/>
    </location>
</feature>
<reference evidence="2" key="1">
    <citation type="submission" date="2022-08" db="EMBL/GenBank/DDBJ databases">
        <authorList>
            <consortium name="DOE Joint Genome Institute"/>
            <person name="Min B."/>
            <person name="Riley R."/>
            <person name="Sierra-Patev S."/>
            <person name="Naranjo-Ortiz M."/>
            <person name="Looney B."/>
            <person name="Konkel Z."/>
            <person name="Slot J.C."/>
            <person name="Sakamoto Y."/>
            <person name="Steenwyk J.L."/>
            <person name="Rokas A."/>
            <person name="Carro J."/>
            <person name="Camarero S."/>
            <person name="Ferreira P."/>
            <person name="Molpeceres G."/>
            <person name="Ruiz-Duenas F.J."/>
            <person name="Serrano A."/>
            <person name="Henrissat B."/>
            <person name="Drula E."/>
            <person name="Hughes K.W."/>
            <person name="Mata J.L."/>
            <person name="Ishikawa N.K."/>
            <person name="Vargas-Isla R."/>
            <person name="Ushijima S."/>
            <person name="Smith C.A."/>
            <person name="Ahrendt S."/>
            <person name="Andreopoulos W."/>
            <person name="He G."/>
            <person name="Labutti K."/>
            <person name="Lipzen A."/>
            <person name="Ng V."/>
            <person name="Sandor L."/>
            <person name="Barry K."/>
            <person name="Martinez A.T."/>
            <person name="Xiao Y."/>
            <person name="Gibbons J.G."/>
            <person name="Terashima K."/>
            <person name="Hibbett D.S."/>
            <person name="Grigoriev I.V."/>
        </authorList>
    </citation>
    <scope>NUCLEOTIDE SEQUENCE</scope>
    <source>
        <strain evidence="2">TFB9207</strain>
    </source>
</reference>
<sequence>MSFTEATRFDIMNTERFDISRRGSCSPETTTTTRSSTRDPLDPDSPRSLKFEGARDSLMDEQRYDYSKRSSRSSTINGSMSFKSEAGLVPAIDPKAVIERLRLLDAQRYDPKSRSCSPEPSEHDTFGSKALAFMLREDSDSSSSNYDFTSDSPSAYSLTPGTSASEGTESVSDTASSIQFARPEESPSTQITSTWHTGPTITTRTVIHPGGTRRGPPSSKSSTSIFPPPLSRALSPKSSRAILRSLNCLTNEAGADSELGTDSDGKSIARTVASEPLTIFVTHEVEAPLTDEQREREQLWREAMCSLHFGGDWEQMNKRFPPGRPRW</sequence>